<dbReference type="AlphaFoldDB" id="A0A3P7I152"/>
<sequence>MSFKRPHHGPYKISSPTREPEVITLADSDEEDSQDLFDSLSEGKTQSIEILDSDDLFSSPESQSGSPHKRKAVPCSPFRKQSITLSPFLKRQGLSSSSRLEERKSCRTMRRSSSACISPWKSAAPTVSFRRSAKSISDDMITKEDPLIITLEEDNHSKNVKFLRSPGKRRKCDLWAKNRLEEMGRKFEERNQILSKLVKEDGDFFDIVHGGAFERVRKKAKEELKEGNVIRKQTDRAKLLGVAHPTSEAYFDALELSPQSKQQRVNEVPFIFNRHESNLTMQSSFCSRVEVTLHYRLSRSLKVLIMHIPPSRE</sequence>
<name>A0A3P7I152_STRVU</name>
<proteinExistence type="predicted"/>
<feature type="region of interest" description="Disordered" evidence="1">
    <location>
        <begin position="1"/>
        <end position="20"/>
    </location>
</feature>
<gene>
    <name evidence="2" type="ORF">SVUK_LOCUS2169</name>
</gene>
<evidence type="ECO:0000313" key="2">
    <source>
        <dbReference type="EMBL" id="VDM67171.1"/>
    </source>
</evidence>
<keyword evidence="3" id="KW-1185">Reference proteome</keyword>
<dbReference type="Proteomes" id="UP000270094">
    <property type="component" value="Unassembled WGS sequence"/>
</dbReference>
<accession>A0A3P7I152</accession>
<feature type="compositionally biased region" description="Basic residues" evidence="1">
    <location>
        <begin position="1"/>
        <end position="10"/>
    </location>
</feature>
<dbReference type="EMBL" id="UYYB01004812">
    <property type="protein sequence ID" value="VDM67171.1"/>
    <property type="molecule type" value="Genomic_DNA"/>
</dbReference>
<evidence type="ECO:0000313" key="3">
    <source>
        <dbReference type="Proteomes" id="UP000270094"/>
    </source>
</evidence>
<reference evidence="2 3" key="1">
    <citation type="submission" date="2018-11" db="EMBL/GenBank/DDBJ databases">
        <authorList>
            <consortium name="Pathogen Informatics"/>
        </authorList>
    </citation>
    <scope>NUCLEOTIDE SEQUENCE [LARGE SCALE GENOMIC DNA]</scope>
</reference>
<evidence type="ECO:0000256" key="1">
    <source>
        <dbReference type="SAM" id="MobiDB-lite"/>
    </source>
</evidence>
<protein>
    <submittedName>
        <fullName evidence="2">Uncharacterized protein</fullName>
    </submittedName>
</protein>
<organism evidence="2 3">
    <name type="scientific">Strongylus vulgaris</name>
    <name type="common">Blood worm</name>
    <dbReference type="NCBI Taxonomy" id="40348"/>
    <lineage>
        <taxon>Eukaryota</taxon>
        <taxon>Metazoa</taxon>
        <taxon>Ecdysozoa</taxon>
        <taxon>Nematoda</taxon>
        <taxon>Chromadorea</taxon>
        <taxon>Rhabditida</taxon>
        <taxon>Rhabditina</taxon>
        <taxon>Rhabditomorpha</taxon>
        <taxon>Strongyloidea</taxon>
        <taxon>Strongylidae</taxon>
        <taxon>Strongylus</taxon>
    </lineage>
</organism>
<dbReference type="OrthoDB" id="5801062at2759"/>
<feature type="region of interest" description="Disordered" evidence="1">
    <location>
        <begin position="49"/>
        <end position="76"/>
    </location>
</feature>